<proteinExistence type="predicted"/>
<keyword evidence="4 9" id="KW-1133">Transmembrane helix</keyword>
<protein>
    <submittedName>
        <fullName evidence="11">TRPC4</fullName>
    </submittedName>
</protein>
<evidence type="ECO:0000256" key="9">
    <source>
        <dbReference type="SAM" id="Phobius"/>
    </source>
</evidence>
<dbReference type="InterPro" id="IPR005821">
    <property type="entry name" value="Ion_trans_dom"/>
</dbReference>
<keyword evidence="12" id="KW-1185">Reference proteome</keyword>
<evidence type="ECO:0000256" key="3">
    <source>
        <dbReference type="ARBA" id="ARBA00022692"/>
    </source>
</evidence>
<feature type="compositionally biased region" description="Basic residues" evidence="8">
    <location>
        <begin position="562"/>
        <end position="572"/>
    </location>
</feature>
<evidence type="ECO:0000256" key="1">
    <source>
        <dbReference type="ARBA" id="ARBA00004141"/>
    </source>
</evidence>
<dbReference type="AlphaFoldDB" id="A0A7R8CQL8"/>
<feature type="region of interest" description="Disordered" evidence="8">
    <location>
        <begin position="547"/>
        <end position="648"/>
    </location>
</feature>
<keyword evidence="6 9" id="KW-0472">Membrane</keyword>
<evidence type="ECO:0000313" key="12">
    <source>
        <dbReference type="Proteomes" id="UP000675881"/>
    </source>
</evidence>
<evidence type="ECO:0000256" key="7">
    <source>
        <dbReference type="ARBA" id="ARBA00023303"/>
    </source>
</evidence>
<feature type="transmembrane region" description="Helical" evidence="9">
    <location>
        <begin position="130"/>
        <end position="151"/>
    </location>
</feature>
<keyword evidence="5" id="KW-0406">Ion transport</keyword>
<feature type="compositionally biased region" description="Low complexity" evidence="8">
    <location>
        <begin position="615"/>
        <end position="626"/>
    </location>
</feature>
<evidence type="ECO:0000259" key="10">
    <source>
        <dbReference type="Pfam" id="PF00520"/>
    </source>
</evidence>
<dbReference type="GO" id="GO:0015279">
    <property type="term" value="F:store-operated calcium channel activity"/>
    <property type="evidence" value="ECO:0007669"/>
    <property type="project" value="TreeGrafter"/>
</dbReference>
<name>A0A7R8CQL8_LEPSM</name>
<feature type="transmembrane region" description="Helical" evidence="9">
    <location>
        <begin position="385"/>
        <end position="407"/>
    </location>
</feature>
<feature type="region of interest" description="Disordered" evidence="8">
    <location>
        <begin position="702"/>
        <end position="735"/>
    </location>
</feature>
<evidence type="ECO:0000256" key="5">
    <source>
        <dbReference type="ARBA" id="ARBA00023065"/>
    </source>
</evidence>
<dbReference type="OrthoDB" id="2373987at2759"/>
<dbReference type="Pfam" id="PF00520">
    <property type="entry name" value="Ion_trans"/>
    <property type="match status" value="1"/>
</dbReference>
<dbReference type="PANTHER" id="PTHR10117">
    <property type="entry name" value="TRANSIENT RECEPTOR POTENTIAL CHANNEL"/>
    <property type="match status" value="1"/>
</dbReference>
<feature type="transmembrane region" description="Helical" evidence="9">
    <location>
        <begin position="209"/>
        <end position="227"/>
    </location>
</feature>
<dbReference type="InterPro" id="IPR002153">
    <property type="entry name" value="TRPC_channel"/>
</dbReference>
<keyword evidence="2" id="KW-0813">Transport</keyword>
<dbReference type="GO" id="GO:0005886">
    <property type="term" value="C:plasma membrane"/>
    <property type="evidence" value="ECO:0007669"/>
    <property type="project" value="TreeGrafter"/>
</dbReference>
<evidence type="ECO:0000256" key="2">
    <source>
        <dbReference type="ARBA" id="ARBA00022448"/>
    </source>
</evidence>
<feature type="compositionally biased region" description="Polar residues" evidence="8">
    <location>
        <begin position="627"/>
        <end position="647"/>
    </location>
</feature>
<evidence type="ECO:0000256" key="6">
    <source>
        <dbReference type="ARBA" id="ARBA00023136"/>
    </source>
</evidence>
<dbReference type="EMBL" id="HG994582">
    <property type="protein sequence ID" value="CAF2896970.1"/>
    <property type="molecule type" value="Genomic_DNA"/>
</dbReference>
<reference evidence="11" key="1">
    <citation type="submission" date="2021-02" db="EMBL/GenBank/DDBJ databases">
        <authorList>
            <person name="Bekaert M."/>
        </authorList>
    </citation>
    <scope>NUCLEOTIDE SEQUENCE</scope>
    <source>
        <strain evidence="11">IoA-00</strain>
    </source>
</reference>
<comment type="subcellular location">
    <subcellularLocation>
        <location evidence="1">Membrane</location>
        <topology evidence="1">Multi-pass membrane protein</topology>
    </subcellularLocation>
</comment>
<dbReference type="PANTHER" id="PTHR10117:SF54">
    <property type="entry name" value="TRANSIENT RECEPTOR POTENTIAL-GAMMA PROTEIN"/>
    <property type="match status" value="1"/>
</dbReference>
<accession>A0A7R8CQL8</accession>
<dbReference type="Proteomes" id="UP000675881">
    <property type="component" value="Chromosome 3"/>
</dbReference>
<dbReference type="GO" id="GO:0034703">
    <property type="term" value="C:cation channel complex"/>
    <property type="evidence" value="ECO:0007669"/>
    <property type="project" value="TreeGrafter"/>
</dbReference>
<keyword evidence="3 9" id="KW-0812">Transmembrane</keyword>
<keyword evidence="7" id="KW-0407">Ion channel</keyword>
<dbReference type="GO" id="GO:0051480">
    <property type="term" value="P:regulation of cytosolic calcium ion concentration"/>
    <property type="evidence" value="ECO:0007669"/>
    <property type="project" value="TreeGrafter"/>
</dbReference>
<sequence length="807" mass="91368">MLDNHAAFVKELRAQCQKFATALLDHTRSSYELEILLNHDPTGPVYQHGERMHLNRLKLAIKYRQKKFVAHPNVQQLLASIWYEGLPGFRQMNIAFQLLEVCRIGLMFPVFALAYIICPCSNFSLKMRKPFIKFICTSFSYFTFLFLLILASQRIEVVIAEWFHNERLKKYLSNDVTTKRGFHAHHCGMDDTGLGGRLDMDDMWNVVDFVTNFLYVATIALRIVAYYKVQNEIKMGSITAHLPREHWDTWDPMLISEGLFAAANIFFKFKTSLYFFCESVPGTYFFAFSCGANQLLWYYADLEKQRCYNEHENLAHTLEKEIPIANFSAFANKALQQDINHCLAWRRFANLWETCQTLFWAIFGLVDLDNFELTGIKEFTRFSGLLMFGSFSVINIIVLLNLLIAMMNHSYQLISVSSEKADIEWKFARSKLWISYFEEGGTCPPPFNIIPTPKSIYYLIRWIYVKLCGRTNKIKKEHLKTVRRKVREASERDYRYQSIMRNLVRRYVTLEQRKAENEGVTEDDVNEIKNDISAFRFELIEIMRSSGMNTTSATGPSGAAGKKNRQKERRLMKGFNLSTSSSTPTGNALSHSTSTNPYPSRNGSQSKKISLNVPSSDISIDMSSTTGLKSPANSQNGSSTYLSNNGKRSPISKFARFAKMATSKSIESQDGASTDEKSQRWASIMMNRASHKKFKSRLLAANPSSSELEGSRNKLTRSNQIEDNSNEPSSTEANTTHIISPSMTTTALDNGSSNVTNGGGTTTSVIVERPISPSSLVKTQNGSTSNVKIPGGIKPTNISGVNNSGWL</sequence>
<feature type="domain" description="Ion transport" evidence="10">
    <location>
        <begin position="285"/>
        <end position="415"/>
    </location>
</feature>
<feature type="compositionally biased region" description="Polar residues" evidence="8">
    <location>
        <begin position="716"/>
        <end position="735"/>
    </location>
</feature>
<feature type="transmembrane region" description="Helical" evidence="9">
    <location>
        <begin position="94"/>
        <end position="118"/>
    </location>
</feature>
<evidence type="ECO:0000313" key="11">
    <source>
        <dbReference type="EMBL" id="CAF2896970.1"/>
    </source>
</evidence>
<organism evidence="11 12">
    <name type="scientific">Lepeophtheirus salmonis</name>
    <name type="common">Salmon louse</name>
    <name type="synonym">Caligus salmonis</name>
    <dbReference type="NCBI Taxonomy" id="72036"/>
    <lineage>
        <taxon>Eukaryota</taxon>
        <taxon>Metazoa</taxon>
        <taxon>Ecdysozoa</taxon>
        <taxon>Arthropoda</taxon>
        <taxon>Crustacea</taxon>
        <taxon>Multicrustacea</taxon>
        <taxon>Hexanauplia</taxon>
        <taxon>Copepoda</taxon>
        <taxon>Siphonostomatoida</taxon>
        <taxon>Caligidae</taxon>
        <taxon>Lepeophtheirus</taxon>
    </lineage>
</organism>
<feature type="compositionally biased region" description="Polar residues" evidence="8">
    <location>
        <begin position="576"/>
        <end position="614"/>
    </location>
</feature>
<evidence type="ECO:0000256" key="8">
    <source>
        <dbReference type="SAM" id="MobiDB-lite"/>
    </source>
</evidence>
<evidence type="ECO:0000256" key="4">
    <source>
        <dbReference type="ARBA" id="ARBA00022989"/>
    </source>
</evidence>
<dbReference type="GO" id="GO:0070679">
    <property type="term" value="F:inositol 1,4,5 trisphosphate binding"/>
    <property type="evidence" value="ECO:0007669"/>
    <property type="project" value="TreeGrafter"/>
</dbReference>
<gene>
    <name evidence="11" type="ORF">LSAA_7164</name>
</gene>